<sequence length="392" mass="45220">MKVLFLGYGVSRETASKLYGASVAGNKMQVNVLEQLAKYPDIDLKCITIYPVAAYPNGKLFIKRERICLFDSFYSLKIGFLNLPFLKQVCETLSTYIEGKRLIEKYKIKTIFTFNMFPQVGLPAKWLKKKYDCNIVTLLADLPIDDTVGRKGISKVLRRIFDHLTWKGISFCNKIITLNKYAIQLYAPDKPYIVMEGGLDPRDINDIPVKIPVKKNLVYSGALVEYSGIINLIKAMEYVEDKEVILNIYGSGQITEYVVQCAEKMNNVRYWGKVDNNSMKRIQREAYLLINPRPVENLISKVTFPSKIFEYMVSGTPVLTTRLNGFTEEYYDKMFFVENNEPNQLAGKINEVMGLPRSVLRKKALLARQFVLENKTWEKQCKKIYEFIKEEV</sequence>
<keyword evidence="1 2" id="KW-0808">Transferase</keyword>
<dbReference type="Pfam" id="PF13692">
    <property type="entry name" value="Glyco_trans_1_4"/>
    <property type="match status" value="1"/>
</dbReference>
<reference evidence="2 3" key="1">
    <citation type="submission" date="2016-10" db="EMBL/GenBank/DDBJ databases">
        <authorList>
            <person name="de Groot N.N."/>
        </authorList>
    </citation>
    <scope>NUCLEOTIDE SEQUENCE [LARGE SCALE GENOMIC DNA]</scope>
    <source>
        <strain evidence="2 3">DSM 1283</strain>
    </source>
</reference>
<accession>A0A1I5G3W4</accession>
<organism evidence="2 3">
    <name type="scientific">Anaerocolumna aminovalerica</name>
    <dbReference type="NCBI Taxonomy" id="1527"/>
    <lineage>
        <taxon>Bacteria</taxon>
        <taxon>Bacillati</taxon>
        <taxon>Bacillota</taxon>
        <taxon>Clostridia</taxon>
        <taxon>Lachnospirales</taxon>
        <taxon>Lachnospiraceae</taxon>
        <taxon>Anaerocolumna</taxon>
    </lineage>
</organism>
<dbReference type="GO" id="GO:0016757">
    <property type="term" value="F:glycosyltransferase activity"/>
    <property type="evidence" value="ECO:0007669"/>
    <property type="project" value="TreeGrafter"/>
</dbReference>
<dbReference type="Gene3D" id="3.40.50.2000">
    <property type="entry name" value="Glycogen Phosphorylase B"/>
    <property type="match status" value="2"/>
</dbReference>
<dbReference type="PANTHER" id="PTHR46401">
    <property type="entry name" value="GLYCOSYLTRANSFERASE WBBK-RELATED"/>
    <property type="match status" value="1"/>
</dbReference>
<dbReference type="SUPFAM" id="SSF53756">
    <property type="entry name" value="UDP-Glycosyltransferase/glycogen phosphorylase"/>
    <property type="match status" value="1"/>
</dbReference>
<dbReference type="AlphaFoldDB" id="A0A1I5G3W4"/>
<dbReference type="RefSeq" id="WP_091686913.1">
    <property type="nucleotide sequence ID" value="NZ_BAABFM010000001.1"/>
</dbReference>
<evidence type="ECO:0000313" key="2">
    <source>
        <dbReference type="EMBL" id="SFO30596.1"/>
    </source>
</evidence>
<evidence type="ECO:0000256" key="1">
    <source>
        <dbReference type="ARBA" id="ARBA00022679"/>
    </source>
</evidence>
<dbReference type="PANTHER" id="PTHR46401:SF2">
    <property type="entry name" value="GLYCOSYLTRANSFERASE WBBK-RELATED"/>
    <property type="match status" value="1"/>
</dbReference>
<protein>
    <submittedName>
        <fullName evidence="2">Glycosyltransferase involved in cell wall bisynthesis</fullName>
    </submittedName>
</protein>
<gene>
    <name evidence="2" type="ORF">SAMN04489757_11742</name>
</gene>
<proteinExistence type="predicted"/>
<dbReference type="GO" id="GO:0009103">
    <property type="term" value="P:lipopolysaccharide biosynthetic process"/>
    <property type="evidence" value="ECO:0007669"/>
    <property type="project" value="TreeGrafter"/>
</dbReference>
<dbReference type="EMBL" id="FOWD01000017">
    <property type="protein sequence ID" value="SFO30596.1"/>
    <property type="molecule type" value="Genomic_DNA"/>
</dbReference>
<dbReference type="STRING" id="1527.SAMN04489757_11742"/>
<evidence type="ECO:0000313" key="3">
    <source>
        <dbReference type="Proteomes" id="UP000198806"/>
    </source>
</evidence>
<name>A0A1I5G3W4_9FIRM</name>
<keyword evidence="3" id="KW-1185">Reference proteome</keyword>
<dbReference type="Proteomes" id="UP000198806">
    <property type="component" value="Unassembled WGS sequence"/>
</dbReference>
<dbReference type="OrthoDB" id="9811902at2"/>